<dbReference type="Proteomes" id="UP000214646">
    <property type="component" value="Unassembled WGS sequence"/>
</dbReference>
<evidence type="ECO:0000256" key="1">
    <source>
        <dbReference type="SAM" id="Phobius"/>
    </source>
</evidence>
<accession>A0A225D720</accession>
<evidence type="ECO:0000313" key="2">
    <source>
        <dbReference type="EMBL" id="OWK36763.1"/>
    </source>
</evidence>
<feature type="transmembrane region" description="Helical" evidence="1">
    <location>
        <begin position="103"/>
        <end position="124"/>
    </location>
</feature>
<keyword evidence="1" id="KW-0472">Membrane</keyword>
<proteinExistence type="predicted"/>
<gene>
    <name evidence="2" type="ORF">FRUB_09326</name>
</gene>
<sequence length="125" mass="13522">MRAGEFLALMAAGYLMTITVETAVLWVGLSRRHPPSVRLAAGVWLTACTYPVVWIVLPPLFASRWQYLLVAETFAPVAECALFWLAFVRGAPPRPAATVRDMAAVAGANLASFAFGELLAAAGWW</sequence>
<name>A0A225D720_9BACT</name>
<keyword evidence="3" id="KW-1185">Reference proteome</keyword>
<comment type="caution">
    <text evidence="2">The sequence shown here is derived from an EMBL/GenBank/DDBJ whole genome shotgun (WGS) entry which is preliminary data.</text>
</comment>
<keyword evidence="1" id="KW-1133">Transmembrane helix</keyword>
<organism evidence="2 3">
    <name type="scientific">Fimbriiglobus ruber</name>
    <dbReference type="NCBI Taxonomy" id="1908690"/>
    <lineage>
        <taxon>Bacteria</taxon>
        <taxon>Pseudomonadati</taxon>
        <taxon>Planctomycetota</taxon>
        <taxon>Planctomycetia</taxon>
        <taxon>Gemmatales</taxon>
        <taxon>Gemmataceae</taxon>
        <taxon>Fimbriiglobus</taxon>
    </lineage>
</organism>
<reference evidence="3" key="1">
    <citation type="submission" date="2017-06" db="EMBL/GenBank/DDBJ databases">
        <title>Genome analysis of Fimbriiglobus ruber SP5, the first member of the order Planctomycetales with confirmed chitinolytic capability.</title>
        <authorList>
            <person name="Ravin N.V."/>
            <person name="Rakitin A.L."/>
            <person name="Ivanova A.A."/>
            <person name="Beletsky A.V."/>
            <person name="Kulichevskaya I.S."/>
            <person name="Mardanov A.V."/>
            <person name="Dedysh S.N."/>
        </authorList>
    </citation>
    <scope>NUCLEOTIDE SEQUENCE [LARGE SCALE GENOMIC DNA]</scope>
    <source>
        <strain evidence="3">SP5</strain>
    </source>
</reference>
<dbReference type="RefSeq" id="WP_238602978.1">
    <property type="nucleotide sequence ID" value="NZ_NIDE01000017.1"/>
</dbReference>
<feature type="transmembrane region" description="Helical" evidence="1">
    <location>
        <begin position="6"/>
        <end position="27"/>
    </location>
</feature>
<feature type="transmembrane region" description="Helical" evidence="1">
    <location>
        <begin position="39"/>
        <end position="61"/>
    </location>
</feature>
<keyword evidence="1" id="KW-0812">Transmembrane</keyword>
<protein>
    <submittedName>
        <fullName evidence="2">Uncharacterized protein</fullName>
    </submittedName>
</protein>
<feature type="transmembrane region" description="Helical" evidence="1">
    <location>
        <begin position="67"/>
        <end position="91"/>
    </location>
</feature>
<dbReference type="AlphaFoldDB" id="A0A225D720"/>
<evidence type="ECO:0000313" key="3">
    <source>
        <dbReference type="Proteomes" id="UP000214646"/>
    </source>
</evidence>
<dbReference type="EMBL" id="NIDE01000017">
    <property type="protein sequence ID" value="OWK36763.1"/>
    <property type="molecule type" value="Genomic_DNA"/>
</dbReference>